<keyword evidence="14" id="KW-1185">Reference proteome</keyword>
<reference evidence="11 13" key="1">
    <citation type="submission" date="2012-06" db="EMBL/GenBank/DDBJ databases">
        <title>Draft genome sequence of Lactobacillus gigeriorum CRBIP 24.85T, isolated from chicken crop.</title>
        <authorList>
            <person name="Cousin S."/>
            <person name="Ma L."/>
            <person name="Creno S."/>
            <person name="Clermont D."/>
            <person name="Loux V."/>
            <person name="Bizet C."/>
            <person name="Bouchier C."/>
        </authorList>
    </citation>
    <scope>NUCLEOTIDE SEQUENCE [LARGE SCALE GENOMIC DNA]</scope>
    <source>
        <strain evidence="13">CRBIP 24.85T</strain>
        <strain evidence="11">Type strain: CRBIP 24.85</strain>
    </source>
</reference>
<keyword evidence="2 8" id="KW-0547">Nucleotide-binding</keyword>
<keyword evidence="8" id="KW-0863">Zinc-finger</keyword>
<dbReference type="EMBL" id="CAKC01000048">
    <property type="protein sequence ID" value="CCI87079.1"/>
    <property type="molecule type" value="Genomic_DNA"/>
</dbReference>
<dbReference type="InterPro" id="IPR005144">
    <property type="entry name" value="ATP-cone_dom"/>
</dbReference>
<evidence type="ECO:0000313" key="13">
    <source>
        <dbReference type="Proteomes" id="UP000009326"/>
    </source>
</evidence>
<dbReference type="GO" id="GO:0005524">
    <property type="term" value="F:ATP binding"/>
    <property type="evidence" value="ECO:0007669"/>
    <property type="project" value="UniProtKB-UniRule"/>
</dbReference>
<evidence type="ECO:0000256" key="4">
    <source>
        <dbReference type="ARBA" id="ARBA00022840"/>
    </source>
</evidence>
<dbReference type="EMBL" id="AYZO01000011">
    <property type="protein sequence ID" value="KRN12831.1"/>
    <property type="molecule type" value="Genomic_DNA"/>
</dbReference>
<proteinExistence type="inferred from homology"/>
<keyword evidence="7 8" id="KW-0804">Transcription</keyword>
<dbReference type="PATRIC" id="fig|1423751.3.peg.322"/>
<comment type="function">
    <text evidence="8">Negatively regulates transcription of bacterial ribonucleotide reductase nrd genes and operons by binding to NrdR-boxes.</text>
</comment>
<evidence type="ECO:0000259" key="10">
    <source>
        <dbReference type="PROSITE" id="PS51161"/>
    </source>
</evidence>
<dbReference type="PANTHER" id="PTHR30455:SF2">
    <property type="entry name" value="TRANSCRIPTIONAL REPRESSOR NRDR"/>
    <property type="match status" value="1"/>
</dbReference>
<reference evidence="12 14" key="2">
    <citation type="journal article" date="2015" name="Genome Announc.">
        <title>Expanding the biotechnology potential of lactobacilli through comparative genomics of 213 strains and associated genera.</title>
        <authorList>
            <person name="Sun Z."/>
            <person name="Harris H.M."/>
            <person name="McCann A."/>
            <person name="Guo C."/>
            <person name="Argimon S."/>
            <person name="Zhang W."/>
            <person name="Yang X."/>
            <person name="Jeffery I.B."/>
            <person name="Cooney J.C."/>
            <person name="Kagawa T.F."/>
            <person name="Liu W."/>
            <person name="Song Y."/>
            <person name="Salvetti E."/>
            <person name="Wrobel A."/>
            <person name="Rasinkangas P."/>
            <person name="Parkhill J."/>
            <person name="Rea M.C."/>
            <person name="O'Sullivan O."/>
            <person name="Ritari J."/>
            <person name="Douillard F.P."/>
            <person name="Paul Ross R."/>
            <person name="Yang R."/>
            <person name="Briner A.E."/>
            <person name="Felis G.E."/>
            <person name="de Vos W.M."/>
            <person name="Barrangou R."/>
            <person name="Klaenhammer T.R."/>
            <person name="Caufield P.W."/>
            <person name="Cui Y."/>
            <person name="Zhang H."/>
            <person name="O'Toole P.W."/>
        </authorList>
    </citation>
    <scope>NUCLEOTIDE SEQUENCE [LARGE SCALE GENOMIC DNA]</scope>
    <source>
        <strain evidence="12 14">DSM 23908</strain>
    </source>
</reference>
<feature type="zinc finger region" evidence="8">
    <location>
        <begin position="3"/>
        <end position="34"/>
    </location>
</feature>
<dbReference type="PANTHER" id="PTHR30455">
    <property type="entry name" value="TRANSCRIPTIONAL REPRESSOR NRDR"/>
    <property type="match status" value="1"/>
</dbReference>
<comment type="cofactor">
    <cofactor evidence="8">
        <name>Zn(2+)</name>
        <dbReference type="ChEBI" id="CHEBI:29105"/>
    </cofactor>
    <text evidence="8">Binds 1 zinc ion.</text>
</comment>
<evidence type="ECO:0000256" key="5">
    <source>
        <dbReference type="ARBA" id="ARBA00023015"/>
    </source>
</evidence>
<dbReference type="Proteomes" id="UP000009326">
    <property type="component" value="Unassembled WGS sequence"/>
</dbReference>
<evidence type="ECO:0000256" key="9">
    <source>
        <dbReference type="SAM" id="MobiDB-lite"/>
    </source>
</evidence>
<keyword evidence="6 8" id="KW-0238">DNA-binding</keyword>
<evidence type="ECO:0000313" key="14">
    <source>
        <dbReference type="Proteomes" id="UP000051521"/>
    </source>
</evidence>
<dbReference type="GO" id="GO:0008270">
    <property type="term" value="F:zinc ion binding"/>
    <property type="evidence" value="ECO:0007669"/>
    <property type="project" value="UniProtKB-UniRule"/>
</dbReference>
<comment type="caution">
    <text evidence="11">The sequence shown here is derived from an EMBL/GenBank/DDBJ whole genome shotgun (WGS) entry which is preliminary data.</text>
</comment>
<evidence type="ECO:0000256" key="6">
    <source>
        <dbReference type="ARBA" id="ARBA00023125"/>
    </source>
</evidence>
<dbReference type="InterPro" id="IPR003796">
    <property type="entry name" value="RNR_NrdR-like"/>
</dbReference>
<dbReference type="OrthoDB" id="9807461at2"/>
<comment type="similarity">
    <text evidence="8">Belongs to the NrdR family.</text>
</comment>
<dbReference type="Proteomes" id="UP000051521">
    <property type="component" value="Unassembled WGS sequence"/>
</dbReference>
<dbReference type="RefSeq" id="WP_008473201.1">
    <property type="nucleotide sequence ID" value="NZ_AYZO01000011.1"/>
</dbReference>
<evidence type="ECO:0000256" key="1">
    <source>
        <dbReference type="ARBA" id="ARBA00022491"/>
    </source>
</evidence>
<dbReference type="Pfam" id="PF22811">
    <property type="entry name" value="Zn_ribbon_NrdR"/>
    <property type="match status" value="1"/>
</dbReference>
<dbReference type="InterPro" id="IPR055173">
    <property type="entry name" value="NrdR-like_N"/>
</dbReference>
<dbReference type="HAMAP" id="MF_00440">
    <property type="entry name" value="NrdR"/>
    <property type="match status" value="1"/>
</dbReference>
<organism evidence="11 13">
    <name type="scientific">Lactobacillus gigeriorum DSM 23908 = CRBIP 24.85</name>
    <dbReference type="NCBI Taxonomy" id="1423751"/>
    <lineage>
        <taxon>Bacteria</taxon>
        <taxon>Bacillati</taxon>
        <taxon>Bacillota</taxon>
        <taxon>Bacilli</taxon>
        <taxon>Lactobacillales</taxon>
        <taxon>Lactobacillaceae</taxon>
        <taxon>Lactobacillus</taxon>
    </lineage>
</organism>
<keyword evidence="8" id="KW-0479">Metal-binding</keyword>
<evidence type="ECO:0000313" key="12">
    <source>
        <dbReference type="EMBL" id="KRN12831.1"/>
    </source>
</evidence>
<accession>I7KP27</accession>
<feature type="region of interest" description="Disordered" evidence="9">
    <location>
        <begin position="1"/>
        <end position="22"/>
    </location>
</feature>
<evidence type="ECO:0000313" key="11">
    <source>
        <dbReference type="EMBL" id="CCI87079.1"/>
    </source>
</evidence>
<dbReference type="PROSITE" id="PS51161">
    <property type="entry name" value="ATP_CONE"/>
    <property type="match status" value="1"/>
</dbReference>
<keyword evidence="4 8" id="KW-0067">ATP-binding</keyword>
<protein>
    <recommendedName>
        <fullName evidence="8">Transcriptional repressor NrdR</fullName>
    </recommendedName>
</protein>
<dbReference type="GO" id="GO:0045892">
    <property type="term" value="P:negative regulation of DNA-templated transcription"/>
    <property type="evidence" value="ECO:0007669"/>
    <property type="project" value="UniProtKB-UniRule"/>
</dbReference>
<evidence type="ECO:0000256" key="2">
    <source>
        <dbReference type="ARBA" id="ARBA00022741"/>
    </source>
</evidence>
<dbReference type="Pfam" id="PF03477">
    <property type="entry name" value="ATP-cone"/>
    <property type="match status" value="1"/>
</dbReference>
<dbReference type="AlphaFoldDB" id="I7KP27"/>
<gene>
    <name evidence="8" type="primary">nrdR</name>
    <name evidence="11" type="ORF">BN52_02280</name>
    <name evidence="12" type="ORF">FC38_GL000306</name>
</gene>
<evidence type="ECO:0000256" key="7">
    <source>
        <dbReference type="ARBA" id="ARBA00023163"/>
    </source>
</evidence>
<evidence type="ECO:0000256" key="3">
    <source>
        <dbReference type="ARBA" id="ARBA00022833"/>
    </source>
</evidence>
<keyword evidence="3 8" id="KW-0862">Zinc</keyword>
<evidence type="ECO:0000256" key="8">
    <source>
        <dbReference type="HAMAP-Rule" id="MF_00440"/>
    </source>
</evidence>
<name>I7KP27_9LACO</name>
<keyword evidence="1 8" id="KW-0678">Repressor</keyword>
<sequence length="156" mass="18111">MECPNCHENSSRVIDSRPSDENRAIRRRRECENCGYRFTTFERVEKAPLLVIKNDGTREPFSREKILHGVMAAGQKRPISSAQFEQLVDQVENDVRKQGVSEISSKKIGEFVMHHLADVDDVAYIRFASIYREFKDMSSFMKTMEDMMAKREKGNN</sequence>
<dbReference type="GO" id="GO:0003677">
    <property type="term" value="F:DNA binding"/>
    <property type="evidence" value="ECO:0007669"/>
    <property type="project" value="UniProtKB-KW"/>
</dbReference>
<dbReference type="NCBIfam" id="TIGR00244">
    <property type="entry name" value="transcriptional regulator NrdR"/>
    <property type="match status" value="1"/>
</dbReference>
<dbReference type="STRING" id="1423751.FC38_GL000306"/>
<keyword evidence="5 8" id="KW-0805">Transcription regulation</keyword>
<feature type="domain" description="ATP-cone" evidence="10">
    <location>
        <begin position="49"/>
        <end position="139"/>
    </location>
</feature>